<keyword evidence="6" id="KW-1185">Reference proteome</keyword>
<dbReference type="Pfam" id="PF13406">
    <property type="entry name" value="SLT_2"/>
    <property type="match status" value="1"/>
</dbReference>
<dbReference type="AlphaFoldDB" id="A0A017HF45"/>
<evidence type="ECO:0000256" key="1">
    <source>
        <dbReference type="SAM" id="MobiDB-lite"/>
    </source>
</evidence>
<dbReference type="HOGENOM" id="CLU_035402_0_2_5"/>
<feature type="signal peptide" evidence="2">
    <location>
        <begin position="1"/>
        <end position="21"/>
    </location>
</feature>
<dbReference type="PANTHER" id="PTHR30163:SF8">
    <property type="entry name" value="LYTIC MUREIN TRANSGLYCOSYLASE"/>
    <property type="match status" value="1"/>
</dbReference>
<dbReference type="GO" id="GO:0008933">
    <property type="term" value="F:peptidoglycan lytic transglycosylase activity"/>
    <property type="evidence" value="ECO:0007669"/>
    <property type="project" value="TreeGrafter"/>
</dbReference>
<evidence type="ECO:0000313" key="6">
    <source>
        <dbReference type="Proteomes" id="UP000025047"/>
    </source>
</evidence>
<evidence type="ECO:0000259" key="3">
    <source>
        <dbReference type="Pfam" id="PF01471"/>
    </source>
</evidence>
<dbReference type="InterPro" id="IPR036366">
    <property type="entry name" value="PGBDSf"/>
</dbReference>
<organism evidence="5 6">
    <name type="scientific">Limimaricola hongkongensis DSM 17492</name>
    <dbReference type="NCBI Taxonomy" id="1122180"/>
    <lineage>
        <taxon>Bacteria</taxon>
        <taxon>Pseudomonadati</taxon>
        <taxon>Pseudomonadota</taxon>
        <taxon>Alphaproteobacteria</taxon>
        <taxon>Rhodobacterales</taxon>
        <taxon>Paracoccaceae</taxon>
        <taxon>Limimaricola</taxon>
    </lineage>
</organism>
<dbReference type="NCBIfam" id="TIGR02283">
    <property type="entry name" value="MltB_2"/>
    <property type="match status" value="1"/>
</dbReference>
<evidence type="ECO:0000259" key="4">
    <source>
        <dbReference type="Pfam" id="PF13406"/>
    </source>
</evidence>
<keyword evidence="2" id="KW-0732">Signal</keyword>
<dbReference type="Proteomes" id="UP000025047">
    <property type="component" value="Unassembled WGS sequence"/>
</dbReference>
<dbReference type="Gene3D" id="1.10.101.10">
    <property type="entry name" value="PGBD-like superfamily/PGBD"/>
    <property type="match status" value="1"/>
</dbReference>
<dbReference type="EMBL" id="APGJ01000003">
    <property type="protein sequence ID" value="EYD73097.1"/>
    <property type="molecule type" value="Genomic_DNA"/>
</dbReference>
<evidence type="ECO:0000313" key="5">
    <source>
        <dbReference type="EMBL" id="EYD73097.1"/>
    </source>
</evidence>
<dbReference type="InterPro" id="IPR043426">
    <property type="entry name" value="MltB-like"/>
</dbReference>
<dbReference type="PROSITE" id="PS51257">
    <property type="entry name" value="PROKAR_LIPOPROTEIN"/>
    <property type="match status" value="1"/>
</dbReference>
<dbReference type="InterPro" id="IPR031304">
    <property type="entry name" value="SLT_2"/>
</dbReference>
<name>A0A017HF45_9RHOB</name>
<feature type="domain" description="Peptidoglycan binding-like" evidence="3">
    <location>
        <begin position="365"/>
        <end position="420"/>
    </location>
</feature>
<dbReference type="Gene3D" id="1.10.530.10">
    <property type="match status" value="1"/>
</dbReference>
<sequence length="421" mass="44911">MRNLTIFGRAGFLGVSLAALASCGAVSGPLDSSPRPPARAEQMDENMRPRPNAGFSDWVGNYRARALSAGVSGATFERAFASAGYIPGVIEKDRNQAEFTKSLGEYLSTAASDTRVETGRAMLAQYSSLLSEIEGRYGVDRQTVLAVWGMESNFGKRRGEVPVISALATLAYEGRRGRFFEQQLTSALKILQNGDVAPEKMTGSWAGAMGHTQFIPTSYEAYAADFRGDGRRDIWSDDPTDGLASTAKYLSNFGWRTGHPWGVEVVLPAGFDFGLAGGTKKSAAEWQALGVRAAAGGQIRDFGAAEILVPEGAQGAAFMTFRNFDVIKRYNAADAYAIGVGHLGDRIAGAGPLRTKMATGRALKRAERAEIQSRLTALGYDTGGADGIIGPNSVAAIRRYQQANGLPVDGFASEALLNRLR</sequence>
<dbReference type="GO" id="GO:0009253">
    <property type="term" value="P:peptidoglycan catabolic process"/>
    <property type="evidence" value="ECO:0007669"/>
    <property type="project" value="TreeGrafter"/>
</dbReference>
<proteinExistence type="predicted"/>
<feature type="chain" id="PRO_5001495853" evidence="2">
    <location>
        <begin position="22"/>
        <end position="421"/>
    </location>
</feature>
<dbReference type="InterPro" id="IPR011970">
    <property type="entry name" value="MltB_2"/>
</dbReference>
<feature type="region of interest" description="Disordered" evidence="1">
    <location>
        <begin position="26"/>
        <end position="51"/>
    </location>
</feature>
<comment type="caution">
    <text evidence="5">The sequence shown here is derived from an EMBL/GenBank/DDBJ whole genome shotgun (WGS) entry which is preliminary data.</text>
</comment>
<accession>A0A017HF45</accession>
<dbReference type="SUPFAM" id="SSF47090">
    <property type="entry name" value="PGBD-like"/>
    <property type="match status" value="1"/>
</dbReference>
<protein>
    <submittedName>
        <fullName evidence="5">Membrane-bound lytic murein transglycosylase B</fullName>
    </submittedName>
</protein>
<dbReference type="eggNOG" id="COG3409">
    <property type="taxonomic scope" value="Bacteria"/>
</dbReference>
<dbReference type="InterPro" id="IPR023346">
    <property type="entry name" value="Lysozyme-like_dom_sf"/>
</dbReference>
<feature type="domain" description="Transglycosylase SLT" evidence="4">
    <location>
        <begin position="55"/>
        <end position="345"/>
    </location>
</feature>
<dbReference type="PANTHER" id="PTHR30163">
    <property type="entry name" value="MEMBRANE-BOUND LYTIC MUREIN TRANSGLYCOSYLASE B"/>
    <property type="match status" value="1"/>
</dbReference>
<dbReference type="eggNOG" id="COG2951">
    <property type="taxonomic scope" value="Bacteria"/>
</dbReference>
<dbReference type="STRING" id="1122180.Lokhon_00622"/>
<gene>
    <name evidence="5" type="ORF">Lokhon_00622</name>
</gene>
<reference evidence="5 6" key="1">
    <citation type="submission" date="2013-03" db="EMBL/GenBank/DDBJ databases">
        <authorList>
            <person name="Fiebig A."/>
            <person name="Goeker M."/>
            <person name="Klenk H.-P.P."/>
        </authorList>
    </citation>
    <scope>NUCLEOTIDE SEQUENCE [LARGE SCALE GENOMIC DNA]</scope>
    <source>
        <strain evidence="5 6">DSM 17492</strain>
    </source>
</reference>
<dbReference type="RefSeq" id="WP_017927873.1">
    <property type="nucleotide sequence ID" value="NZ_KB822996.1"/>
</dbReference>
<dbReference type="Pfam" id="PF01471">
    <property type="entry name" value="PG_binding_1"/>
    <property type="match status" value="1"/>
</dbReference>
<dbReference type="SUPFAM" id="SSF53955">
    <property type="entry name" value="Lysozyme-like"/>
    <property type="match status" value="1"/>
</dbReference>
<dbReference type="InterPro" id="IPR002477">
    <property type="entry name" value="Peptidoglycan-bd-like"/>
</dbReference>
<dbReference type="Gene3D" id="1.10.8.350">
    <property type="entry name" value="Bacterial muramidase"/>
    <property type="match status" value="1"/>
</dbReference>
<dbReference type="FunFam" id="1.10.8.350:FF:000001">
    <property type="entry name" value="Lytic murein transglycosylase B"/>
    <property type="match status" value="1"/>
</dbReference>
<dbReference type="InterPro" id="IPR036365">
    <property type="entry name" value="PGBD-like_sf"/>
</dbReference>
<dbReference type="PATRIC" id="fig|1122180.6.peg.623"/>
<evidence type="ECO:0000256" key="2">
    <source>
        <dbReference type="SAM" id="SignalP"/>
    </source>
</evidence>